<evidence type="ECO:0000313" key="19">
    <source>
        <dbReference type="Proteomes" id="UP000504608"/>
    </source>
</evidence>
<keyword evidence="8" id="KW-0276">Fatty acid metabolism</keyword>
<dbReference type="InterPro" id="IPR020833">
    <property type="entry name" value="LipOase_Fe_BS"/>
</dbReference>
<dbReference type="InterPro" id="IPR036392">
    <property type="entry name" value="PLAT/LH2_dom_sf"/>
</dbReference>
<evidence type="ECO:0000256" key="15">
    <source>
        <dbReference type="RuleBase" id="RU003974"/>
    </source>
</evidence>
<keyword evidence="13 16" id="KW-0275">Fatty acid biosynthesis</keyword>
<comment type="similarity">
    <text evidence="3 15">Belongs to the lipoxygenase family.</text>
</comment>
<dbReference type="FunFam" id="1.20.245.10:FF:000002">
    <property type="entry name" value="Lipoxygenase"/>
    <property type="match status" value="1"/>
</dbReference>
<comment type="pathway">
    <text evidence="16">Lipid metabolism; oxylipin biosynthesis.</text>
</comment>
<keyword evidence="7 16" id="KW-0925">Oxylipin biosynthesis</keyword>
<evidence type="ECO:0000256" key="8">
    <source>
        <dbReference type="ARBA" id="ARBA00022832"/>
    </source>
</evidence>
<dbReference type="InterPro" id="IPR001024">
    <property type="entry name" value="PLAT/LH2_dom"/>
</dbReference>
<name>A0A6J1JY38_CUCMA</name>
<reference evidence="20" key="1">
    <citation type="submission" date="2025-08" db="UniProtKB">
        <authorList>
            <consortium name="RefSeq"/>
        </authorList>
    </citation>
    <scope>IDENTIFICATION</scope>
    <source>
        <tissue evidence="20">Young leaves</tissue>
    </source>
</reference>
<dbReference type="GeneID" id="111488540"/>
<evidence type="ECO:0000256" key="9">
    <source>
        <dbReference type="ARBA" id="ARBA00022964"/>
    </source>
</evidence>
<keyword evidence="19" id="KW-1185">Reference proteome</keyword>
<evidence type="ECO:0000256" key="10">
    <source>
        <dbReference type="ARBA" id="ARBA00023002"/>
    </source>
</evidence>
<dbReference type="InterPro" id="IPR036226">
    <property type="entry name" value="LipOase_C_sf"/>
</dbReference>
<dbReference type="Gene3D" id="4.10.375.10">
    <property type="entry name" value="Lipoxygenase-1, Domain 2"/>
    <property type="match status" value="1"/>
</dbReference>
<evidence type="ECO:0000259" key="18">
    <source>
        <dbReference type="PROSITE" id="PS51393"/>
    </source>
</evidence>
<feature type="domain" description="PLAT" evidence="17">
    <location>
        <begin position="94"/>
        <end position="217"/>
    </location>
</feature>
<sequence>MAVANETMGSSFLHKTSLVSKSKLFQRGYLEKQFRPFRVVPMEKKRIVMNLRKAVNGPVAAISEDLVKAVPLAEKPVKFKVRAVVTIRNKNKEDIKETIVKNLDAFTDRIGQNVVLQLISTEIDPKTNTPKKSNEAVLKDWSKKTNLKVEKVNYTAEFLLTSDFGAPGAITITNKHQQEFFLETITIEQLASDPIHFPCNSWVQSRKDHPAKRIFFSNKSYLPGETPEGIKALREQELKEIRGDGKGERKLSDRVYDFDVYNDLGNPDKGIEFSRPRLGGEKIPYPRRCRTGRAPSDTDITAESRVEKPLPMYVPRDEQFEESKQTTFSLGRLKAVLYNLIPSLKASILSNKHDFHGFSDIDSLYSKGVLLKLGLQDKLLKKLPLPRVVSESSQGLLRYNTPKILSKDKFAWLRDDEFGRQAIAGVNPVNIERLKVFPPVSNLDPDVYGPQESALKEEHILGQLNGMTVQQALDENKLFVVDYHDVYLPFIDRINALDGRKTYATRTIFFLTPLGTLKPIAIELSLPSTAPSSRSKRVVTPPVEATSNWIWQLAKAHVCSNDAGVHQLVNHWLRTHASLEPFILAAHRQLSAMHPIFKLLDPHMRYTMEINALARQSLVNGEGVIESCFTPGRYCMEISAAAYKNFWRFDMEGLPADLIRRGMAEPDPTKPHGLKLLIEDYPYASDGLLIWDAIENWVKTYVTHYYPNANIIREDEELQAWYWESVNVGHADLRHETWWSQLNNSDDLVSILTTLIWLSSAQHAALNFGQYPYGGYVPNRPPLMRRLIPDENDPEYAIFLNDPQKYFLSALPSVLQATKFMAVVDTLSTHSPDEEYLGERQQPSIWTGDAEMVEAFYEFSAEIGRIEKEIDRRNSDGRLKNRCGAGVLAYELLAPSSEPGVTCRGVPNSVSI</sequence>
<dbReference type="PROSITE" id="PS51393">
    <property type="entry name" value="LIPOXYGENASE_3"/>
    <property type="match status" value="1"/>
</dbReference>
<comment type="cofactor">
    <cofactor evidence="1 15">
        <name>Fe cation</name>
        <dbReference type="ChEBI" id="CHEBI:24875"/>
    </cofactor>
</comment>
<evidence type="ECO:0000256" key="12">
    <source>
        <dbReference type="ARBA" id="ARBA00023098"/>
    </source>
</evidence>
<dbReference type="InterPro" id="IPR013819">
    <property type="entry name" value="LipOase_C"/>
</dbReference>
<dbReference type="AlphaFoldDB" id="A0A6J1JY38"/>
<protein>
    <recommendedName>
        <fullName evidence="16">Lipoxygenase</fullName>
        <ecNumber evidence="16">1.13.11.-</ecNumber>
    </recommendedName>
</protein>
<feature type="domain" description="Lipoxygenase" evidence="18">
    <location>
        <begin position="220"/>
        <end position="912"/>
    </location>
</feature>
<evidence type="ECO:0000256" key="14">
    <source>
        <dbReference type="PROSITE-ProRule" id="PRU00152"/>
    </source>
</evidence>
<comment type="function">
    <text evidence="16">Plant lipoxygenase may be involved in a number of diverse aspects of plant physiology including growth and development, pest resistance, and senescence or responses to wounding.</text>
</comment>
<keyword evidence="9 15" id="KW-0223">Dioxygenase</keyword>
<evidence type="ECO:0000256" key="2">
    <source>
        <dbReference type="ARBA" id="ARBA00004496"/>
    </source>
</evidence>
<dbReference type="RefSeq" id="XP_022992093.1">
    <property type="nucleotide sequence ID" value="XM_023136325.1"/>
</dbReference>
<comment type="caution">
    <text evidence="14">Lacks conserved residue(s) required for the propagation of feature annotation.</text>
</comment>
<dbReference type="GO" id="GO:0031408">
    <property type="term" value="P:oxylipin biosynthetic process"/>
    <property type="evidence" value="ECO:0007669"/>
    <property type="project" value="UniProtKB-UniRule"/>
</dbReference>
<dbReference type="GO" id="GO:0005737">
    <property type="term" value="C:cytoplasm"/>
    <property type="evidence" value="ECO:0007669"/>
    <property type="project" value="UniProtKB-SubCell"/>
</dbReference>
<dbReference type="SMART" id="SM00308">
    <property type="entry name" value="LH2"/>
    <property type="match status" value="1"/>
</dbReference>
<dbReference type="OrthoDB" id="407298at2759"/>
<dbReference type="InterPro" id="IPR042057">
    <property type="entry name" value="Lipoxy_PLAT/LH2"/>
</dbReference>
<dbReference type="CDD" id="cd01751">
    <property type="entry name" value="PLAT_LH2"/>
    <property type="match status" value="1"/>
</dbReference>
<dbReference type="Proteomes" id="UP000504608">
    <property type="component" value="Unplaced"/>
</dbReference>
<dbReference type="Pfam" id="PF01477">
    <property type="entry name" value="PLAT"/>
    <property type="match status" value="1"/>
</dbReference>
<keyword evidence="10 15" id="KW-0560">Oxidoreductase</keyword>
<organism evidence="19 20">
    <name type="scientific">Cucurbita maxima</name>
    <name type="common">Pumpkin</name>
    <name type="synonym">Winter squash</name>
    <dbReference type="NCBI Taxonomy" id="3661"/>
    <lineage>
        <taxon>Eukaryota</taxon>
        <taxon>Viridiplantae</taxon>
        <taxon>Streptophyta</taxon>
        <taxon>Embryophyta</taxon>
        <taxon>Tracheophyta</taxon>
        <taxon>Spermatophyta</taxon>
        <taxon>Magnoliopsida</taxon>
        <taxon>eudicotyledons</taxon>
        <taxon>Gunneridae</taxon>
        <taxon>Pentapetalae</taxon>
        <taxon>rosids</taxon>
        <taxon>fabids</taxon>
        <taxon>Cucurbitales</taxon>
        <taxon>Cucurbitaceae</taxon>
        <taxon>Cucurbiteae</taxon>
        <taxon>Cucurbita</taxon>
    </lineage>
</organism>
<keyword evidence="11 15" id="KW-0408">Iron</keyword>
<dbReference type="InterPro" id="IPR000907">
    <property type="entry name" value="LipOase"/>
</dbReference>
<proteinExistence type="inferred from homology"/>
<keyword evidence="5 16" id="KW-0444">Lipid biosynthesis</keyword>
<dbReference type="UniPathway" id="UPA00382"/>
<evidence type="ECO:0000256" key="7">
    <source>
        <dbReference type="ARBA" id="ARBA00022767"/>
    </source>
</evidence>
<dbReference type="GO" id="GO:0034440">
    <property type="term" value="P:lipid oxidation"/>
    <property type="evidence" value="ECO:0007669"/>
    <property type="project" value="InterPro"/>
</dbReference>
<dbReference type="GO" id="GO:0006633">
    <property type="term" value="P:fatty acid biosynthetic process"/>
    <property type="evidence" value="ECO:0007669"/>
    <property type="project" value="UniProtKB-KW"/>
</dbReference>
<keyword evidence="6 15" id="KW-0479">Metal-binding</keyword>
<evidence type="ECO:0000256" key="5">
    <source>
        <dbReference type="ARBA" id="ARBA00022516"/>
    </source>
</evidence>
<dbReference type="PANTHER" id="PTHR11771">
    <property type="entry name" value="LIPOXYGENASE"/>
    <property type="match status" value="1"/>
</dbReference>
<evidence type="ECO:0000256" key="3">
    <source>
        <dbReference type="ARBA" id="ARBA00009419"/>
    </source>
</evidence>
<dbReference type="EC" id="1.13.11.-" evidence="16"/>
<evidence type="ECO:0000256" key="11">
    <source>
        <dbReference type="ARBA" id="ARBA00023004"/>
    </source>
</evidence>
<accession>A0A6J1JY38</accession>
<dbReference type="Gene3D" id="4.10.372.10">
    <property type="entry name" value="Lipoxygenase-1, Domain 3"/>
    <property type="match status" value="1"/>
</dbReference>
<comment type="subcellular location">
    <subcellularLocation>
        <location evidence="2">Cytoplasm</location>
    </subcellularLocation>
</comment>
<dbReference type="PRINTS" id="PR00468">
    <property type="entry name" value="PLTLPOXGNASE"/>
</dbReference>
<evidence type="ECO:0000256" key="6">
    <source>
        <dbReference type="ARBA" id="ARBA00022723"/>
    </source>
</evidence>
<dbReference type="SUPFAM" id="SSF48484">
    <property type="entry name" value="Lipoxigenase"/>
    <property type="match status" value="1"/>
</dbReference>
<evidence type="ECO:0000259" key="17">
    <source>
        <dbReference type="PROSITE" id="PS50095"/>
    </source>
</evidence>
<dbReference type="Gene3D" id="2.60.60.20">
    <property type="entry name" value="PLAT/LH2 domain"/>
    <property type="match status" value="1"/>
</dbReference>
<evidence type="ECO:0000256" key="1">
    <source>
        <dbReference type="ARBA" id="ARBA00001962"/>
    </source>
</evidence>
<dbReference type="FunFam" id="4.10.375.10:FF:000001">
    <property type="entry name" value="Lipoxygenase"/>
    <property type="match status" value="1"/>
</dbReference>
<dbReference type="InterPro" id="IPR020834">
    <property type="entry name" value="LipOase_CS"/>
</dbReference>
<dbReference type="SUPFAM" id="SSF49723">
    <property type="entry name" value="Lipase/lipooxygenase domain (PLAT/LH2 domain)"/>
    <property type="match status" value="1"/>
</dbReference>
<keyword evidence="4" id="KW-0963">Cytoplasm</keyword>
<evidence type="ECO:0000256" key="13">
    <source>
        <dbReference type="ARBA" id="ARBA00023160"/>
    </source>
</evidence>
<dbReference type="InterPro" id="IPR001246">
    <property type="entry name" value="LipOase_plant"/>
</dbReference>
<dbReference type="GO" id="GO:0005506">
    <property type="term" value="F:iron ion binding"/>
    <property type="evidence" value="ECO:0007669"/>
    <property type="project" value="UniProtKB-ARBA"/>
</dbReference>
<evidence type="ECO:0000256" key="4">
    <source>
        <dbReference type="ARBA" id="ARBA00022490"/>
    </source>
</evidence>
<dbReference type="Pfam" id="PF00305">
    <property type="entry name" value="Lipoxygenase"/>
    <property type="match status" value="1"/>
</dbReference>
<dbReference type="PROSITE" id="PS00711">
    <property type="entry name" value="LIPOXYGENASE_1"/>
    <property type="match status" value="1"/>
</dbReference>
<dbReference type="GO" id="GO:0016702">
    <property type="term" value="F:oxidoreductase activity, acting on single donors with incorporation of molecular oxygen, incorporation of two atoms of oxygen"/>
    <property type="evidence" value="ECO:0007669"/>
    <property type="project" value="InterPro"/>
</dbReference>
<dbReference type="InterPro" id="IPR027433">
    <property type="entry name" value="Lipoxygenase_dom_3"/>
</dbReference>
<evidence type="ECO:0000313" key="20">
    <source>
        <dbReference type="RefSeq" id="XP_022992093.1"/>
    </source>
</evidence>
<dbReference type="Gene3D" id="1.20.245.10">
    <property type="entry name" value="Lipoxygenase-1, Domain 5"/>
    <property type="match status" value="1"/>
</dbReference>
<gene>
    <name evidence="20" type="primary">LOC111488540</name>
</gene>
<dbReference type="Gene3D" id="3.10.450.60">
    <property type="match status" value="1"/>
</dbReference>
<dbReference type="KEGG" id="cmax:111488540"/>
<dbReference type="PROSITE" id="PS00081">
    <property type="entry name" value="LIPOXYGENASE_2"/>
    <property type="match status" value="1"/>
</dbReference>
<keyword evidence="12" id="KW-0443">Lipid metabolism</keyword>
<evidence type="ECO:0000256" key="16">
    <source>
        <dbReference type="RuleBase" id="RU003975"/>
    </source>
</evidence>
<dbReference type="FunFam" id="3.10.450.60:FF:000002">
    <property type="entry name" value="Lipoxygenase"/>
    <property type="match status" value="1"/>
</dbReference>
<dbReference type="PRINTS" id="PR00087">
    <property type="entry name" value="LIPOXYGENASE"/>
</dbReference>
<dbReference type="PROSITE" id="PS50095">
    <property type="entry name" value="PLAT"/>
    <property type="match status" value="1"/>
</dbReference>